<dbReference type="EMBL" id="JAIRAU010000005">
    <property type="protein sequence ID" value="MBZ5709383.1"/>
    <property type="molecule type" value="Genomic_DNA"/>
</dbReference>
<sequence>MNKIKLIIRGGFDGQTPVTQAPTFRLVEGWNEAELSAPAGILPAGLWGQVPAGDPYVLHACILTTQPIDPQTFIELRTGAPTQIRAQYTPSADNMRLTLVRPSDELRVFTPPQGIVKLELLIESIGGVNELGSRLHEWSDAAFRARDTGVRVARFSASAALPGWLGTLHLIYDSANAGNITLPTRSIVPLDAVLTVTRKGVGMPTLLAAAGDTFAGGVIGQAIQRSGIIMNNGEQWTWVAD</sequence>
<gene>
    <name evidence="1" type="ORF">K7C98_08935</name>
</gene>
<dbReference type="Proteomes" id="UP001139031">
    <property type="component" value="Unassembled WGS sequence"/>
</dbReference>
<dbReference type="RefSeq" id="WP_224191154.1">
    <property type="nucleotide sequence ID" value="NZ_JAIRAU010000005.1"/>
</dbReference>
<protein>
    <recommendedName>
        <fullName evidence="3">Minor tail protein</fullName>
    </recommendedName>
</protein>
<organism evidence="1 2">
    <name type="scientific">Nannocystis pusilla</name>
    <dbReference type="NCBI Taxonomy" id="889268"/>
    <lineage>
        <taxon>Bacteria</taxon>
        <taxon>Pseudomonadati</taxon>
        <taxon>Myxococcota</taxon>
        <taxon>Polyangia</taxon>
        <taxon>Nannocystales</taxon>
        <taxon>Nannocystaceae</taxon>
        <taxon>Nannocystis</taxon>
    </lineage>
</organism>
<keyword evidence="2" id="KW-1185">Reference proteome</keyword>
<reference evidence="1" key="1">
    <citation type="submission" date="2021-08" db="EMBL/GenBank/DDBJ databases">
        <authorList>
            <person name="Stevens D.C."/>
        </authorList>
    </citation>
    <scope>NUCLEOTIDE SEQUENCE</scope>
    <source>
        <strain evidence="1">DSM 53165</strain>
    </source>
</reference>
<comment type="caution">
    <text evidence="1">The sequence shown here is derived from an EMBL/GenBank/DDBJ whole genome shotgun (WGS) entry which is preliminary data.</text>
</comment>
<name>A0ABS7TMC5_9BACT</name>
<evidence type="ECO:0000313" key="2">
    <source>
        <dbReference type="Proteomes" id="UP001139031"/>
    </source>
</evidence>
<proteinExistence type="predicted"/>
<evidence type="ECO:0008006" key="3">
    <source>
        <dbReference type="Google" id="ProtNLM"/>
    </source>
</evidence>
<accession>A0ABS7TMC5</accession>
<evidence type="ECO:0000313" key="1">
    <source>
        <dbReference type="EMBL" id="MBZ5709383.1"/>
    </source>
</evidence>